<keyword evidence="2" id="KW-1185">Reference proteome</keyword>
<dbReference type="RefSeq" id="WP_160559309.1">
    <property type="nucleotide sequence ID" value="NZ_QZDT01000006.1"/>
</dbReference>
<dbReference type="Proteomes" id="UP001154420">
    <property type="component" value="Unassembled WGS sequence"/>
</dbReference>
<comment type="caution">
    <text evidence="1">The sequence shown here is derived from an EMBL/GenBank/DDBJ whole genome shotgun (WGS) entry which is preliminary data.</text>
</comment>
<organism evidence="1 2">
    <name type="scientific">Parablautia muri</name>
    <dbReference type="NCBI Taxonomy" id="2320879"/>
    <lineage>
        <taxon>Bacteria</taxon>
        <taxon>Bacillati</taxon>
        <taxon>Bacillota</taxon>
        <taxon>Clostridia</taxon>
        <taxon>Lachnospirales</taxon>
        <taxon>Lachnospiraceae</taxon>
        <taxon>Parablautia</taxon>
    </lineage>
</organism>
<name>A0A9X5BEN0_9FIRM</name>
<evidence type="ECO:0000313" key="1">
    <source>
        <dbReference type="EMBL" id="NBJ92218.1"/>
    </source>
</evidence>
<reference evidence="1" key="1">
    <citation type="submission" date="2018-09" db="EMBL/GenBank/DDBJ databases">
        <title>Murine metabolic-syndrome-specific gut microbial biobank.</title>
        <authorList>
            <person name="Liu C."/>
        </authorList>
    </citation>
    <scope>NUCLEOTIDE SEQUENCE</scope>
    <source>
        <strain evidence="1">D42-62</strain>
    </source>
</reference>
<gene>
    <name evidence="1" type="ORF">D5281_06325</name>
</gene>
<proteinExistence type="predicted"/>
<dbReference type="EMBL" id="QZDT01000006">
    <property type="protein sequence ID" value="NBJ92218.1"/>
    <property type="molecule type" value="Genomic_DNA"/>
</dbReference>
<dbReference type="AlphaFoldDB" id="A0A9X5BEN0"/>
<accession>A0A9X5BEN0</accession>
<sequence>MNKENVKEFLAAMDSDWRTRYSYITKDKVVEMDILDESKVKSKIISIAHFDPCHIVRSEAVKTCNLLKILYKGQKVTLRKMRTLNNTLIAEKINMTDIVLDVFLKAEIPFFPRNRKISGKEWDRVYEQFKLNYPKVYDLLDGHFTVSDTYKNRKQKNKVQIAIKSNDRKKINNYVKGVIDYIPRKQLISFCKKHDIEIEVKGKGE</sequence>
<protein>
    <submittedName>
        <fullName evidence="1">Uncharacterized protein</fullName>
    </submittedName>
</protein>
<evidence type="ECO:0000313" key="2">
    <source>
        <dbReference type="Proteomes" id="UP001154420"/>
    </source>
</evidence>